<dbReference type="AlphaFoldDB" id="A0A3M7QBR5"/>
<accession>A0A3M7QBR5</accession>
<sequence>MPPKSKFIRSHINCLTSLLGNKLGKKRSRGRPTLASTSGRSYWIQKSLNAYLILLYSDMFVDITGVN</sequence>
<dbReference type="EMBL" id="REGN01006661">
    <property type="protein sequence ID" value="RNA08679.1"/>
    <property type="molecule type" value="Genomic_DNA"/>
</dbReference>
<comment type="caution">
    <text evidence="1">The sequence shown here is derived from an EMBL/GenBank/DDBJ whole genome shotgun (WGS) entry which is preliminary data.</text>
</comment>
<protein>
    <submittedName>
        <fullName evidence="1">Uncharacterized protein</fullName>
    </submittedName>
</protein>
<gene>
    <name evidence="1" type="ORF">BpHYR1_004227</name>
</gene>
<proteinExistence type="predicted"/>
<name>A0A3M7QBR5_BRAPC</name>
<organism evidence="1 2">
    <name type="scientific">Brachionus plicatilis</name>
    <name type="common">Marine rotifer</name>
    <name type="synonym">Brachionus muelleri</name>
    <dbReference type="NCBI Taxonomy" id="10195"/>
    <lineage>
        <taxon>Eukaryota</taxon>
        <taxon>Metazoa</taxon>
        <taxon>Spiralia</taxon>
        <taxon>Gnathifera</taxon>
        <taxon>Rotifera</taxon>
        <taxon>Eurotatoria</taxon>
        <taxon>Monogononta</taxon>
        <taxon>Pseudotrocha</taxon>
        <taxon>Ploima</taxon>
        <taxon>Brachionidae</taxon>
        <taxon>Brachionus</taxon>
    </lineage>
</organism>
<dbReference type="Proteomes" id="UP000276133">
    <property type="component" value="Unassembled WGS sequence"/>
</dbReference>
<evidence type="ECO:0000313" key="1">
    <source>
        <dbReference type="EMBL" id="RNA08679.1"/>
    </source>
</evidence>
<reference evidence="1 2" key="1">
    <citation type="journal article" date="2018" name="Sci. Rep.">
        <title>Genomic signatures of local adaptation to the degree of environmental predictability in rotifers.</title>
        <authorList>
            <person name="Franch-Gras L."/>
            <person name="Hahn C."/>
            <person name="Garcia-Roger E.M."/>
            <person name="Carmona M.J."/>
            <person name="Serra M."/>
            <person name="Gomez A."/>
        </authorList>
    </citation>
    <scope>NUCLEOTIDE SEQUENCE [LARGE SCALE GENOMIC DNA]</scope>
    <source>
        <strain evidence="1">HYR1</strain>
    </source>
</reference>
<keyword evidence="2" id="KW-1185">Reference proteome</keyword>
<evidence type="ECO:0000313" key="2">
    <source>
        <dbReference type="Proteomes" id="UP000276133"/>
    </source>
</evidence>